<dbReference type="PANTHER" id="PTHR11011">
    <property type="entry name" value="MALE STERILITY PROTEIN 2-RELATED"/>
    <property type="match status" value="1"/>
</dbReference>
<evidence type="ECO:0000313" key="7">
    <source>
        <dbReference type="EMBL" id="CAH2056163.1"/>
    </source>
</evidence>
<feature type="transmembrane region" description="Helical" evidence="4">
    <location>
        <begin position="484"/>
        <end position="502"/>
    </location>
</feature>
<dbReference type="EC" id="1.2.1.84" evidence="4"/>
<reference evidence="7" key="1">
    <citation type="submission" date="2022-03" db="EMBL/GenBank/DDBJ databases">
        <authorList>
            <person name="Martin H S."/>
        </authorList>
    </citation>
    <scope>NUCLEOTIDE SEQUENCE</scope>
</reference>
<dbReference type="InterPro" id="IPR036291">
    <property type="entry name" value="NAD(P)-bd_dom_sf"/>
</dbReference>
<dbReference type="SUPFAM" id="SSF51735">
    <property type="entry name" value="NAD(P)-binding Rossmann-fold domains"/>
    <property type="match status" value="1"/>
</dbReference>
<gene>
    <name evidence="7" type="ORF">IPOD504_LOCUS9427</name>
</gene>
<dbReference type="PANTHER" id="PTHR11011:SF116">
    <property type="entry name" value="FATTY ACYL-COA REDUCTASE CG5065-RELATED"/>
    <property type="match status" value="1"/>
</dbReference>
<dbReference type="EMBL" id="OW152835">
    <property type="protein sequence ID" value="CAH2056163.1"/>
    <property type="molecule type" value="Genomic_DNA"/>
</dbReference>
<dbReference type="Proteomes" id="UP000837857">
    <property type="component" value="Chromosome 23"/>
</dbReference>
<dbReference type="CDD" id="cd09071">
    <property type="entry name" value="FAR_C"/>
    <property type="match status" value="1"/>
</dbReference>
<feature type="domain" description="Fatty acyl-CoA reductase C-terminal" evidence="5">
    <location>
        <begin position="374"/>
        <end position="467"/>
    </location>
</feature>
<comment type="catalytic activity">
    <reaction evidence="4">
        <text>a long-chain fatty acyl-CoA + 2 NADPH + 2 H(+) = a long-chain primary fatty alcohol + 2 NADP(+) + CoA</text>
        <dbReference type="Rhea" id="RHEA:52716"/>
        <dbReference type="ChEBI" id="CHEBI:15378"/>
        <dbReference type="ChEBI" id="CHEBI:57287"/>
        <dbReference type="ChEBI" id="CHEBI:57783"/>
        <dbReference type="ChEBI" id="CHEBI:58349"/>
        <dbReference type="ChEBI" id="CHEBI:77396"/>
        <dbReference type="ChEBI" id="CHEBI:83139"/>
        <dbReference type="EC" id="1.2.1.84"/>
    </reaction>
</comment>
<feature type="non-terminal residue" evidence="7">
    <location>
        <position position="1"/>
    </location>
</feature>
<keyword evidence="4" id="KW-0560">Oxidoreductase</keyword>
<evidence type="ECO:0000256" key="3">
    <source>
        <dbReference type="ARBA" id="ARBA00023098"/>
    </source>
</evidence>
<evidence type="ECO:0000259" key="5">
    <source>
        <dbReference type="Pfam" id="PF03015"/>
    </source>
</evidence>
<evidence type="ECO:0000256" key="1">
    <source>
        <dbReference type="ARBA" id="ARBA00005928"/>
    </source>
</evidence>
<dbReference type="Gene3D" id="3.40.50.720">
    <property type="entry name" value="NAD(P)-binding Rossmann-like Domain"/>
    <property type="match status" value="1"/>
</dbReference>
<dbReference type="Pfam" id="PF03015">
    <property type="entry name" value="Sterile"/>
    <property type="match status" value="1"/>
</dbReference>
<proteinExistence type="inferred from homology"/>
<protein>
    <recommendedName>
        <fullName evidence="4">Fatty acyl-CoA reductase</fullName>
        <ecNumber evidence="4">1.2.1.84</ecNumber>
    </recommendedName>
</protein>
<dbReference type="InterPro" id="IPR013120">
    <property type="entry name" value="FAR_NAD-bd"/>
</dbReference>
<keyword evidence="4" id="KW-0472">Membrane</keyword>
<evidence type="ECO:0000256" key="2">
    <source>
        <dbReference type="ARBA" id="ARBA00022516"/>
    </source>
</evidence>
<comment type="function">
    <text evidence="4">Catalyzes the reduction of fatty acyl-CoA to fatty alcohols.</text>
</comment>
<keyword evidence="2 4" id="KW-0444">Lipid biosynthesis</keyword>
<evidence type="ECO:0000259" key="6">
    <source>
        <dbReference type="Pfam" id="PF07993"/>
    </source>
</evidence>
<keyword evidence="3 4" id="KW-0443">Lipid metabolism</keyword>
<dbReference type="Pfam" id="PF07993">
    <property type="entry name" value="NAD_binding_4"/>
    <property type="match status" value="1"/>
</dbReference>
<keyword evidence="4" id="KW-0521">NADP</keyword>
<name>A0ABN8IJ23_9NEOP</name>
<evidence type="ECO:0000313" key="8">
    <source>
        <dbReference type="Proteomes" id="UP000837857"/>
    </source>
</evidence>
<dbReference type="InterPro" id="IPR026055">
    <property type="entry name" value="FAR"/>
</dbReference>
<comment type="similarity">
    <text evidence="1 4">Belongs to the fatty acyl-CoA reductase family.</text>
</comment>
<keyword evidence="4" id="KW-0812">Transmembrane</keyword>
<organism evidence="7 8">
    <name type="scientific">Iphiclides podalirius</name>
    <name type="common">scarce swallowtail</name>
    <dbReference type="NCBI Taxonomy" id="110791"/>
    <lineage>
        <taxon>Eukaryota</taxon>
        <taxon>Metazoa</taxon>
        <taxon>Ecdysozoa</taxon>
        <taxon>Arthropoda</taxon>
        <taxon>Hexapoda</taxon>
        <taxon>Insecta</taxon>
        <taxon>Pterygota</taxon>
        <taxon>Neoptera</taxon>
        <taxon>Endopterygota</taxon>
        <taxon>Lepidoptera</taxon>
        <taxon>Glossata</taxon>
        <taxon>Ditrysia</taxon>
        <taxon>Papilionoidea</taxon>
        <taxon>Papilionidae</taxon>
        <taxon>Papilioninae</taxon>
        <taxon>Iphiclides</taxon>
    </lineage>
</organism>
<evidence type="ECO:0000256" key="4">
    <source>
        <dbReference type="RuleBase" id="RU363097"/>
    </source>
</evidence>
<keyword evidence="4" id="KW-1133">Transmembrane helix</keyword>
<keyword evidence="8" id="KW-1185">Reference proteome</keyword>
<dbReference type="CDD" id="cd05236">
    <property type="entry name" value="FAR-N_SDR_e"/>
    <property type="match status" value="1"/>
</dbReference>
<dbReference type="InterPro" id="IPR033640">
    <property type="entry name" value="FAR_C"/>
</dbReference>
<sequence>MLRSRHIGEMVARPRSPAGAVIPRFYAGRQVLITGATGFMGKVLVERLLSTCPDIGHLHLLLRPKKGVPPEKRLQMLKQSQVFDVIRQNRPEQLDKLRMVAGDIAEPGLGLAPSVLHQLREVSVVFHSAATLKFDEPLPMAVRQNVLSAIRVMELCDQLPHVEVFMHVSTAYSNSELSHVEERVYAPPTELQQLLSLLEVVPPALLPNITAQYISPKTNTYTFTKAMAEEAVRIHGNQRYPIGIFRPTIVVSSLRNPFPGWIENLNGPSGIIAAAGKGLLHVFSVKESARADMLPVDIAIDTLIAASWETAIEKSRDVRVYNCSTYENPTTWGQFENALRFNIREFPMDGVLWYPSGTGVENRYTQKVLEFTLQTLPLHAAEYVMRLFGIKRQLSLITACQKMRAMNEVLSFFALHEWRFSTDNVKKLRARLTPDDRAIYNLDPNTIQWDDLYRDFVIGTRKYILKEKDQDLDEAKRHLRRMYFLHKGAMVFAVLLAFRLVLQNRYMRDFVYGALRLLMYIVSTTYSRVTAHV</sequence>
<feature type="domain" description="Thioester reductase (TE)" evidence="6">
    <location>
        <begin position="33"/>
        <end position="301"/>
    </location>
</feature>
<accession>A0ABN8IJ23</accession>